<feature type="transmembrane region" description="Helical" evidence="1">
    <location>
        <begin position="245"/>
        <end position="265"/>
    </location>
</feature>
<evidence type="ECO:0000313" key="3">
    <source>
        <dbReference type="Proteomes" id="UP000612899"/>
    </source>
</evidence>
<feature type="transmembrane region" description="Helical" evidence="1">
    <location>
        <begin position="178"/>
        <end position="201"/>
    </location>
</feature>
<organism evidence="2 3">
    <name type="scientific">Rhizocola hellebori</name>
    <dbReference type="NCBI Taxonomy" id="1392758"/>
    <lineage>
        <taxon>Bacteria</taxon>
        <taxon>Bacillati</taxon>
        <taxon>Actinomycetota</taxon>
        <taxon>Actinomycetes</taxon>
        <taxon>Micromonosporales</taxon>
        <taxon>Micromonosporaceae</taxon>
        <taxon>Rhizocola</taxon>
    </lineage>
</organism>
<accession>A0A8J3VHB0</accession>
<keyword evidence="3" id="KW-1185">Reference proteome</keyword>
<dbReference type="Proteomes" id="UP000612899">
    <property type="component" value="Unassembled WGS sequence"/>
</dbReference>
<protein>
    <submittedName>
        <fullName evidence="2">Uncharacterized protein</fullName>
    </submittedName>
</protein>
<feature type="transmembrane region" description="Helical" evidence="1">
    <location>
        <begin position="272"/>
        <end position="292"/>
    </location>
</feature>
<dbReference type="EMBL" id="BONY01000021">
    <property type="protein sequence ID" value="GIH05728.1"/>
    <property type="molecule type" value="Genomic_DNA"/>
</dbReference>
<feature type="transmembrane region" description="Helical" evidence="1">
    <location>
        <begin position="298"/>
        <end position="316"/>
    </location>
</feature>
<reference evidence="2" key="1">
    <citation type="submission" date="2021-01" db="EMBL/GenBank/DDBJ databases">
        <title>Whole genome shotgun sequence of Rhizocola hellebori NBRC 109834.</title>
        <authorList>
            <person name="Komaki H."/>
            <person name="Tamura T."/>
        </authorList>
    </citation>
    <scope>NUCLEOTIDE SEQUENCE</scope>
    <source>
        <strain evidence="2">NBRC 109834</strain>
    </source>
</reference>
<sequence length="408" mass="43776">MPYGPGVLNSIWAEDGANFLADALYRNEFKMILRPHNGYFVMATRALAIPASWAPIEWGPAVLTIEAALVTGLMAVGVYLASHQHLRHPLARLIAAVPVVAVPVGENVAAAASNNVATLQFAAVYTAMWMVLWVPKRRASQIVAVLAVLAVAMSTFLAVIVLPLALLRLYARRGLAEVTMVAGLLVALAGNLVALALGLTWRPGIVPSNWDPVWALQVTSDWALPHSMFGYGITGQGSQAVQPPWLAQVSWLVLALFVVVAAVGLTRPAWKIAALMGLTAIGFVCATAMQYGGTELRYVIAPELMLFSALAALMLPKPESTRRTAVLPLVLTFIGVGLVFAFSYRTVSPRANELSPWDQAVTRARITCQDRTNRSVFIDPGNGSVEAFNGEPSGHPGWAVIVPCNRLR</sequence>
<gene>
    <name evidence="2" type="ORF">Rhe02_37950</name>
</gene>
<evidence type="ECO:0000313" key="2">
    <source>
        <dbReference type="EMBL" id="GIH05728.1"/>
    </source>
</evidence>
<evidence type="ECO:0000256" key="1">
    <source>
        <dbReference type="SAM" id="Phobius"/>
    </source>
</evidence>
<feature type="transmembrane region" description="Helical" evidence="1">
    <location>
        <begin position="118"/>
        <end position="135"/>
    </location>
</feature>
<keyword evidence="1" id="KW-0812">Transmembrane</keyword>
<proteinExistence type="predicted"/>
<feature type="transmembrane region" description="Helical" evidence="1">
    <location>
        <begin position="62"/>
        <end position="81"/>
    </location>
</feature>
<comment type="caution">
    <text evidence="2">The sequence shown here is derived from an EMBL/GenBank/DDBJ whole genome shotgun (WGS) entry which is preliminary data.</text>
</comment>
<keyword evidence="1" id="KW-1133">Transmembrane helix</keyword>
<keyword evidence="1" id="KW-0472">Membrane</keyword>
<feature type="transmembrane region" description="Helical" evidence="1">
    <location>
        <begin position="325"/>
        <end position="344"/>
    </location>
</feature>
<dbReference type="AlphaFoldDB" id="A0A8J3VHB0"/>
<feature type="transmembrane region" description="Helical" evidence="1">
    <location>
        <begin position="142"/>
        <end position="166"/>
    </location>
</feature>
<feature type="transmembrane region" description="Helical" evidence="1">
    <location>
        <begin position="93"/>
        <end position="112"/>
    </location>
</feature>
<name>A0A8J3VHB0_9ACTN</name>